<dbReference type="InterPro" id="IPR036397">
    <property type="entry name" value="RNaseH_sf"/>
</dbReference>
<sequence length="152" mass="17493">MMINGYGHKKLGHVSLKLIYKLKKHNLVRGLPSLVYKANLLCDVCQKGKQVKGSFKSKNFVSNSRPLELLHINLFGLTRTASLGGKHYGLVIVNDYSRWTWVIFLAHKDKSFKIFFILILPLSEVIMGENLKMKTFNSSMKNKEFFINFLVQ</sequence>
<dbReference type="Pfam" id="PF13976">
    <property type="entry name" value="gag_pre-integrs"/>
    <property type="match status" value="1"/>
</dbReference>
<dbReference type="Proteomes" id="UP000257109">
    <property type="component" value="Unassembled WGS sequence"/>
</dbReference>
<evidence type="ECO:0000313" key="2">
    <source>
        <dbReference type="EMBL" id="RDX87996.1"/>
    </source>
</evidence>
<feature type="domain" description="GAG-pre-integrase" evidence="1">
    <location>
        <begin position="8"/>
        <end position="50"/>
    </location>
</feature>
<gene>
    <name evidence="2" type="ORF">CR513_30475</name>
</gene>
<proteinExistence type="predicted"/>
<dbReference type="SUPFAM" id="SSF53098">
    <property type="entry name" value="Ribonuclease H-like"/>
    <property type="match status" value="1"/>
</dbReference>
<dbReference type="Gene3D" id="3.30.420.10">
    <property type="entry name" value="Ribonuclease H-like superfamily/Ribonuclease H"/>
    <property type="match status" value="1"/>
</dbReference>
<accession>A0A371GBW8</accession>
<protein>
    <recommendedName>
        <fullName evidence="1">GAG-pre-integrase domain-containing protein</fullName>
    </recommendedName>
</protein>
<name>A0A371GBW8_MUCPR</name>
<comment type="caution">
    <text evidence="2">The sequence shown here is derived from an EMBL/GenBank/DDBJ whole genome shotgun (WGS) entry which is preliminary data.</text>
</comment>
<dbReference type="InterPro" id="IPR012337">
    <property type="entry name" value="RNaseH-like_sf"/>
</dbReference>
<dbReference type="InterPro" id="IPR039537">
    <property type="entry name" value="Retrotran_Ty1/copia-like"/>
</dbReference>
<dbReference type="PANTHER" id="PTHR42648">
    <property type="entry name" value="TRANSPOSASE, PUTATIVE-RELATED"/>
    <property type="match status" value="1"/>
</dbReference>
<dbReference type="AlphaFoldDB" id="A0A371GBW8"/>
<dbReference type="InterPro" id="IPR025724">
    <property type="entry name" value="GAG-pre-integrase_dom"/>
</dbReference>
<evidence type="ECO:0000259" key="1">
    <source>
        <dbReference type="Pfam" id="PF13976"/>
    </source>
</evidence>
<dbReference type="EMBL" id="QJKJ01006078">
    <property type="protein sequence ID" value="RDX87996.1"/>
    <property type="molecule type" value="Genomic_DNA"/>
</dbReference>
<dbReference type="OrthoDB" id="1932348at2759"/>
<dbReference type="PANTHER" id="PTHR42648:SF21">
    <property type="entry name" value="CYSTEINE-RICH RLK (RECEPTOR-LIKE PROTEIN KINASE) 8"/>
    <property type="match status" value="1"/>
</dbReference>
<reference evidence="2" key="1">
    <citation type="submission" date="2018-05" db="EMBL/GenBank/DDBJ databases">
        <title>Draft genome of Mucuna pruriens seed.</title>
        <authorList>
            <person name="Nnadi N.E."/>
            <person name="Vos R."/>
            <person name="Hasami M.H."/>
            <person name="Devisetty U.K."/>
            <person name="Aguiy J.C."/>
        </authorList>
    </citation>
    <scope>NUCLEOTIDE SEQUENCE [LARGE SCALE GENOMIC DNA]</scope>
    <source>
        <strain evidence="2">JCA_2017</strain>
    </source>
</reference>
<evidence type="ECO:0000313" key="3">
    <source>
        <dbReference type="Proteomes" id="UP000257109"/>
    </source>
</evidence>
<organism evidence="2 3">
    <name type="scientific">Mucuna pruriens</name>
    <name type="common">Velvet bean</name>
    <name type="synonym">Dolichos pruriens</name>
    <dbReference type="NCBI Taxonomy" id="157652"/>
    <lineage>
        <taxon>Eukaryota</taxon>
        <taxon>Viridiplantae</taxon>
        <taxon>Streptophyta</taxon>
        <taxon>Embryophyta</taxon>
        <taxon>Tracheophyta</taxon>
        <taxon>Spermatophyta</taxon>
        <taxon>Magnoliopsida</taxon>
        <taxon>eudicotyledons</taxon>
        <taxon>Gunneridae</taxon>
        <taxon>Pentapetalae</taxon>
        <taxon>rosids</taxon>
        <taxon>fabids</taxon>
        <taxon>Fabales</taxon>
        <taxon>Fabaceae</taxon>
        <taxon>Papilionoideae</taxon>
        <taxon>50 kb inversion clade</taxon>
        <taxon>NPAAA clade</taxon>
        <taxon>indigoferoid/millettioid clade</taxon>
        <taxon>Phaseoleae</taxon>
        <taxon>Mucuna</taxon>
    </lineage>
</organism>
<dbReference type="GO" id="GO:0003676">
    <property type="term" value="F:nucleic acid binding"/>
    <property type="evidence" value="ECO:0007669"/>
    <property type="project" value="InterPro"/>
</dbReference>
<dbReference type="STRING" id="157652.A0A371GBW8"/>
<keyword evidence="3" id="KW-1185">Reference proteome</keyword>
<feature type="non-terminal residue" evidence="2">
    <location>
        <position position="1"/>
    </location>
</feature>